<dbReference type="EMBL" id="JAVREJ010000005">
    <property type="protein sequence ID" value="MDT0349854.1"/>
    <property type="molecule type" value="Genomic_DNA"/>
</dbReference>
<dbReference type="InterPro" id="IPR027417">
    <property type="entry name" value="P-loop_NTPase"/>
</dbReference>
<evidence type="ECO:0000256" key="9">
    <source>
        <dbReference type="ARBA" id="ARBA00023204"/>
    </source>
</evidence>
<comment type="miscellaneous">
    <text evidence="10">In the RecBCD complex, RecB has a slow 3'-5' helicase, an exonuclease activity and loads RecA onto ssDNA, RecD has a fast 5'-3' helicase activity, while RecC stimulates the ATPase and processivity of the RecB helicase and contributes to recognition of the Chi site.</text>
</comment>
<evidence type="ECO:0000256" key="2">
    <source>
        <dbReference type="ARBA" id="ARBA00022741"/>
    </source>
</evidence>
<comment type="caution">
    <text evidence="12">The sequence shown here is derived from an EMBL/GenBank/DDBJ whole genome shotgun (WGS) entry which is preliminary data.</text>
</comment>
<dbReference type="RefSeq" id="WP_311555886.1">
    <property type="nucleotide sequence ID" value="NZ_JAVREJ010000005.1"/>
</dbReference>
<organism evidence="12 13">
    <name type="scientific">Pseudonocardia charpentierae</name>
    <dbReference type="NCBI Taxonomy" id="3075545"/>
    <lineage>
        <taxon>Bacteria</taxon>
        <taxon>Bacillati</taxon>
        <taxon>Actinomycetota</taxon>
        <taxon>Actinomycetes</taxon>
        <taxon>Pseudonocardiales</taxon>
        <taxon>Pseudonocardiaceae</taxon>
        <taxon>Pseudonocardia</taxon>
    </lineage>
</organism>
<keyword evidence="6 10" id="KW-0269">Exonuclease</keyword>
<dbReference type="Gene3D" id="1.10.10.160">
    <property type="match status" value="1"/>
</dbReference>
<dbReference type="Gene3D" id="3.40.50.300">
    <property type="entry name" value="P-loop containing nucleotide triphosphate hydrolases"/>
    <property type="match status" value="2"/>
</dbReference>
<keyword evidence="2 10" id="KW-0547">Nucleotide-binding</keyword>
<evidence type="ECO:0000256" key="6">
    <source>
        <dbReference type="ARBA" id="ARBA00022839"/>
    </source>
</evidence>
<evidence type="ECO:0000256" key="1">
    <source>
        <dbReference type="ARBA" id="ARBA00022722"/>
    </source>
</evidence>
<evidence type="ECO:0000256" key="8">
    <source>
        <dbReference type="ARBA" id="ARBA00023125"/>
    </source>
</evidence>
<keyword evidence="8 10" id="KW-0238">DNA-binding</keyword>
<evidence type="ECO:0000256" key="7">
    <source>
        <dbReference type="ARBA" id="ARBA00022840"/>
    </source>
</evidence>
<dbReference type="SUPFAM" id="SSF52980">
    <property type="entry name" value="Restriction endonuclease-like"/>
    <property type="match status" value="1"/>
</dbReference>
<dbReference type="InterPro" id="IPR013986">
    <property type="entry name" value="DExx_box_DNA_helicase_dom_sf"/>
</dbReference>
<name>A0ABU2NB14_9PSEU</name>
<evidence type="ECO:0000313" key="12">
    <source>
        <dbReference type="EMBL" id="MDT0349854.1"/>
    </source>
</evidence>
<dbReference type="Pfam" id="PF17946">
    <property type="entry name" value="RecC_C"/>
    <property type="match status" value="1"/>
</dbReference>
<keyword evidence="5 10" id="KW-0347">Helicase</keyword>
<evidence type="ECO:0000256" key="10">
    <source>
        <dbReference type="HAMAP-Rule" id="MF_01486"/>
    </source>
</evidence>
<accession>A0ABU2NB14</accession>
<dbReference type="InterPro" id="IPR041500">
    <property type="entry name" value="RecC_C"/>
</dbReference>
<proteinExistence type="inferred from homology"/>
<dbReference type="PANTHER" id="PTHR30591:SF1">
    <property type="entry name" value="RECBCD ENZYME SUBUNIT RECC"/>
    <property type="match status" value="1"/>
</dbReference>
<evidence type="ECO:0000256" key="4">
    <source>
        <dbReference type="ARBA" id="ARBA00022801"/>
    </source>
</evidence>
<dbReference type="PANTHER" id="PTHR30591">
    <property type="entry name" value="RECBCD ENZYME SUBUNIT RECC"/>
    <property type="match status" value="1"/>
</dbReference>
<evidence type="ECO:0000313" key="13">
    <source>
        <dbReference type="Proteomes" id="UP001183202"/>
    </source>
</evidence>
<sequence length="1123" mass="120309">MAWNPRSDAAWKTPFAAARNPAAPGSVGNPVLHLHRAERSDTLADALADVLAEPPADPFTAEVVAVPARGMERWLAHRLAHRLGTAAGRGDGVCAHVVFPSPGDVVAAALDGSSGVATDDDPWQPARAVWPLMEVVDSCTGRPWCAPLAAHLDRARSRFAVIAHLAGLFAAYATHRTELLDAWRAGDDTGVPDDLRWQPELWRALRARIDAPDPAERLATAVAGLERDPALAALPERLSLFGPTRLPQDHLVVLAALARHRDVHLWLPHPSPVLWQRVAQVAEGVPARRADPTAELPRHPLLSALGRDVRELQLRLAGVAATDTAHPAPDGPPATLLQRLQRDVRDDRAPANDHVLAADDRSVQVHACHGPHRQVEVLREIVLGLLADDPTLEPRHILIACPDVETFAPLVSAAFGLDPEGVPERRGHPGHRLAVRLADRALRQVNPLLDVVGRLLELADARLTASEVLDLLATAPVRRRFGLDGDDLDRLRDLVTRAGVRWGLSAAHRSPYRLEKFPQNTWAAGLDRLLLGVAMEGGSWLGTALPLDDVESGDVDRLGRLAEFVDRLSAALADLSGERPLTAWISGLTDALDALTATTPADAWQTGQARAELADAARAAGPHAADVPLALTDVRGLLAERLRGRPGRANFRTGTLTVATMVPMRSVPHRVICLLGLDDGTFPRAGVDDGDDVLARDPRVGERDPRSEDRQLLLDAVCAATEHLVVLYSGADARTGARRPPAVPLGELLDAVAATAGRPALDRIVVRHPLQPFDARNFTAHALGARGPFSFDRTELDGCLAAARAKAPPPPFLPGPLPAAPTDTVALDDLVTFVEHPVKQFLRQRVGLPISDMDDDPADALPVALDALQRWAVGDRLLRDRLAGLDLAHCRAAEWRRGELPPGELGNAVLAEVLDDVEELVAASARFVTGVPESRDVDVPLPDGTRVVGTVGGVQGDAAVRVEFSKLAAKQRVRAWVRLVALTAAQPDRRWRTVTVGRGARGGVTVATAGPLDAARARGVLADLVALHREGLREPLPLPTVAAQVYARTRIGSGSADDALAEALRGWCEGRFPERDDAVYARVFGAGAGREVLTTPGTGSEPTRFGDLALRVWRPLLAAEVLR</sequence>
<keyword evidence="3 10" id="KW-0227">DNA damage</keyword>
<keyword evidence="4 10" id="KW-0378">Hydrolase</keyword>
<evidence type="ECO:0000256" key="3">
    <source>
        <dbReference type="ARBA" id="ARBA00022763"/>
    </source>
</evidence>
<dbReference type="Gene3D" id="1.10.10.990">
    <property type="match status" value="1"/>
</dbReference>
<dbReference type="InterPro" id="IPR006697">
    <property type="entry name" value="RecC"/>
</dbReference>
<dbReference type="Pfam" id="PF04257">
    <property type="entry name" value="Exonuc_V_gamma"/>
    <property type="match status" value="1"/>
</dbReference>
<comment type="similarity">
    <text evidence="10">Belongs to the RecC family.</text>
</comment>
<feature type="domain" description="RecC C-terminal" evidence="11">
    <location>
        <begin position="823"/>
        <end position="1050"/>
    </location>
</feature>
<reference evidence="13" key="1">
    <citation type="submission" date="2023-07" db="EMBL/GenBank/DDBJ databases">
        <title>30 novel species of actinomycetes from the DSMZ collection.</title>
        <authorList>
            <person name="Nouioui I."/>
        </authorList>
    </citation>
    <scope>NUCLEOTIDE SEQUENCE [LARGE SCALE GENOMIC DNA]</scope>
    <source>
        <strain evidence="13">DSM 45834</strain>
    </source>
</reference>
<dbReference type="InterPro" id="IPR011335">
    <property type="entry name" value="Restrct_endonuc-II-like"/>
</dbReference>
<dbReference type="Gene3D" id="3.40.50.10930">
    <property type="match status" value="1"/>
</dbReference>
<gene>
    <name evidence="10 12" type="primary">recC</name>
    <name evidence="12" type="ORF">RM445_10010</name>
</gene>
<protein>
    <recommendedName>
        <fullName evidence="10">RecBCD enzyme subunit RecC</fullName>
    </recommendedName>
    <alternativeName>
        <fullName evidence="10">Exonuclease V subunit RecC</fullName>
        <shortName evidence="10">ExoV subunit RecC</shortName>
    </alternativeName>
    <alternativeName>
        <fullName evidence="10">Helicase/nuclease RecBCD subunit RecC</fullName>
    </alternativeName>
</protein>
<dbReference type="NCBIfam" id="TIGR01450">
    <property type="entry name" value="recC"/>
    <property type="match status" value="1"/>
</dbReference>
<keyword evidence="1 10" id="KW-0540">Nuclease</keyword>
<comment type="subunit">
    <text evidence="10">Heterotrimer of RecB, RecC and RecD. All subunits contribute to DNA-binding.</text>
</comment>
<evidence type="ECO:0000259" key="11">
    <source>
        <dbReference type="Pfam" id="PF17946"/>
    </source>
</evidence>
<dbReference type="SUPFAM" id="SSF52540">
    <property type="entry name" value="P-loop containing nucleoside triphosphate hydrolases"/>
    <property type="match status" value="2"/>
</dbReference>
<keyword evidence="13" id="KW-1185">Reference proteome</keyword>
<dbReference type="HAMAP" id="MF_01486">
    <property type="entry name" value="RecC"/>
    <property type="match status" value="1"/>
</dbReference>
<keyword evidence="9 10" id="KW-0234">DNA repair</keyword>
<dbReference type="GO" id="GO:0008854">
    <property type="term" value="F:exodeoxyribonuclease V activity"/>
    <property type="evidence" value="ECO:0007669"/>
    <property type="project" value="UniProtKB-EC"/>
</dbReference>
<comment type="function">
    <text evidence="10">A helicase/nuclease that prepares dsDNA breaks (DSB) for recombinational DNA repair. Binds to DSBs and unwinds DNA via a highly rapid and processive ATP-dependent bidirectional helicase activity. Unwinds dsDNA until it encounters a Chi (crossover hotspot instigator) sequence from the 3' direction. Cuts ssDNA a few nucleotides 3' to the Chi site. The properties and activities of the enzyme are changed at Chi. The Chi-altered holoenzyme produces a long 3'-ssDNA overhang and facilitates RecA-binding to the ssDNA for homologous DNA recombination and repair. Holoenzyme degrades any linearized DNA that is unable to undergo homologous recombination. In the holoenzyme this subunit recognizes the wild-type Chi sequence, and when added to isolated RecB increases its ATP-dependent helicase processivity.</text>
</comment>
<dbReference type="Proteomes" id="UP001183202">
    <property type="component" value="Unassembled WGS sequence"/>
</dbReference>
<evidence type="ECO:0000256" key="5">
    <source>
        <dbReference type="ARBA" id="ARBA00022806"/>
    </source>
</evidence>
<keyword evidence="7 10" id="KW-0067">ATP-binding</keyword>
<dbReference type="PIRSF" id="PIRSF000980">
    <property type="entry name" value="RecC"/>
    <property type="match status" value="1"/>
</dbReference>